<dbReference type="InterPro" id="IPR001666">
    <property type="entry name" value="PI_transfer"/>
</dbReference>
<dbReference type="PANTHER" id="PTHR10658">
    <property type="entry name" value="PHOSPHATIDYLINOSITOL TRANSFER PROTEIN"/>
    <property type="match status" value="1"/>
</dbReference>
<organism evidence="2 3">
    <name type="scientific">Xenoophorus captivus</name>
    <dbReference type="NCBI Taxonomy" id="1517983"/>
    <lineage>
        <taxon>Eukaryota</taxon>
        <taxon>Metazoa</taxon>
        <taxon>Chordata</taxon>
        <taxon>Craniata</taxon>
        <taxon>Vertebrata</taxon>
        <taxon>Euteleostomi</taxon>
        <taxon>Actinopterygii</taxon>
        <taxon>Neopterygii</taxon>
        <taxon>Teleostei</taxon>
        <taxon>Neoteleostei</taxon>
        <taxon>Acanthomorphata</taxon>
        <taxon>Ovalentaria</taxon>
        <taxon>Atherinomorphae</taxon>
        <taxon>Cyprinodontiformes</taxon>
        <taxon>Goodeidae</taxon>
        <taxon>Xenoophorus</taxon>
    </lineage>
</organism>
<dbReference type="Pfam" id="PF24695">
    <property type="entry name" value="PITM1-3"/>
    <property type="match status" value="1"/>
</dbReference>
<dbReference type="InterPro" id="IPR031315">
    <property type="entry name" value="LNS2/PITP"/>
</dbReference>
<dbReference type="Pfam" id="PF24694">
    <property type="entry name" value="LNS2_PITM1-3"/>
    <property type="match status" value="1"/>
</dbReference>
<accession>A0ABV0QTT9</accession>
<dbReference type="EMBL" id="JAHRIN010024224">
    <property type="protein sequence ID" value="MEQ2199225.1"/>
    <property type="molecule type" value="Genomic_DNA"/>
</dbReference>
<feature type="domain" description="LNS2/PITP" evidence="1">
    <location>
        <begin position="84"/>
        <end position="178"/>
    </location>
</feature>
<dbReference type="InterPro" id="IPR023214">
    <property type="entry name" value="HAD_sf"/>
</dbReference>
<dbReference type="Proteomes" id="UP001434883">
    <property type="component" value="Unassembled WGS sequence"/>
</dbReference>
<gene>
    <name evidence="2" type="primary">PITPNM2_3</name>
    <name evidence="2" type="ORF">XENOCAPTIV_027890</name>
</gene>
<reference evidence="2 3" key="1">
    <citation type="submission" date="2021-06" db="EMBL/GenBank/DDBJ databases">
        <authorList>
            <person name="Palmer J.M."/>
        </authorList>
    </citation>
    <scope>NUCLEOTIDE SEQUENCE [LARGE SCALE GENOMIC DNA]</scope>
    <source>
        <strain evidence="2 3">XC_2019</strain>
        <tissue evidence="2">Muscle</tissue>
    </source>
</reference>
<comment type="caution">
    <text evidence="2">The sequence shown here is derived from an EMBL/GenBank/DDBJ whole genome shotgun (WGS) entry which is preliminary data.</text>
</comment>
<protein>
    <submittedName>
        <fullName evidence="2">Membrane-associated phosphatidylinositol transfer protein 2</fullName>
    </submittedName>
</protein>
<dbReference type="SMART" id="SM00775">
    <property type="entry name" value="LNS2"/>
    <property type="match status" value="1"/>
</dbReference>
<dbReference type="SUPFAM" id="SSF56784">
    <property type="entry name" value="HAD-like"/>
    <property type="match status" value="1"/>
</dbReference>
<evidence type="ECO:0000259" key="1">
    <source>
        <dbReference type="SMART" id="SM00775"/>
    </source>
</evidence>
<dbReference type="PANTHER" id="PTHR10658:SF81">
    <property type="entry name" value="PROTEIN RETINAL DEGENERATION B"/>
    <property type="match status" value="1"/>
</dbReference>
<evidence type="ECO:0000313" key="2">
    <source>
        <dbReference type="EMBL" id="MEQ2199225.1"/>
    </source>
</evidence>
<evidence type="ECO:0000313" key="3">
    <source>
        <dbReference type="Proteomes" id="UP001434883"/>
    </source>
</evidence>
<sequence>MYGPLDMVTLAGEKIDLHIMTQPPSGEWVYFNTQVTQSSGRVSFNIAEDKRLGIGVYPVKMVVRGDHTFADSYLTVVPRGTEFVVFSIDGSFAASVSIMGSDPKVRAGAVDVVRHWQDLGYLIIYVTGRPDMQKQRVVAWLSQHNFPHGIVSFCDGLVHDPLRHKANFLKTLTEVRGG</sequence>
<keyword evidence="3" id="KW-1185">Reference proteome</keyword>
<dbReference type="Gene3D" id="3.40.50.1000">
    <property type="entry name" value="HAD superfamily/HAD-like"/>
    <property type="match status" value="1"/>
</dbReference>
<name>A0ABV0QTT9_9TELE</name>
<proteinExistence type="predicted"/>
<dbReference type="InterPro" id="IPR036412">
    <property type="entry name" value="HAD-like_sf"/>
</dbReference>